<dbReference type="Pfam" id="PF02861">
    <property type="entry name" value="Clp_N"/>
    <property type="match status" value="1"/>
</dbReference>
<dbReference type="EMBL" id="FNPH01000009">
    <property type="protein sequence ID" value="SDZ28375.1"/>
    <property type="molecule type" value="Genomic_DNA"/>
</dbReference>
<evidence type="ECO:0000256" key="1">
    <source>
        <dbReference type="PROSITE-ProRule" id="PRU01251"/>
    </source>
</evidence>
<proteinExistence type="predicted"/>
<dbReference type="GO" id="GO:0005524">
    <property type="term" value="F:ATP binding"/>
    <property type="evidence" value="ECO:0007669"/>
    <property type="project" value="UniProtKB-KW"/>
</dbReference>
<reference evidence="5" key="1">
    <citation type="submission" date="2016-10" db="EMBL/GenBank/DDBJ databases">
        <authorList>
            <person name="Varghese N."/>
            <person name="Submissions S."/>
        </authorList>
    </citation>
    <scope>NUCLEOTIDE SEQUENCE [LARGE SCALE GENOMIC DNA]</scope>
    <source>
        <strain evidence="5">DSM 45245</strain>
    </source>
</reference>
<feature type="region of interest" description="Disordered" evidence="2">
    <location>
        <begin position="144"/>
        <end position="172"/>
    </location>
</feature>
<keyword evidence="4" id="KW-0645">Protease</keyword>
<dbReference type="InterPro" id="IPR004176">
    <property type="entry name" value="Clp_R_N"/>
</dbReference>
<evidence type="ECO:0000313" key="5">
    <source>
        <dbReference type="Proteomes" id="UP000242415"/>
    </source>
</evidence>
<keyword evidence="4" id="KW-0547">Nucleotide-binding</keyword>
<dbReference type="PROSITE" id="PS51903">
    <property type="entry name" value="CLP_R"/>
    <property type="match status" value="1"/>
</dbReference>
<dbReference type="AlphaFoldDB" id="A0A1H3RSQ3"/>
<evidence type="ECO:0000256" key="2">
    <source>
        <dbReference type="SAM" id="MobiDB-lite"/>
    </source>
</evidence>
<dbReference type="Gene3D" id="1.10.1780.10">
    <property type="entry name" value="Clp, N-terminal domain"/>
    <property type="match status" value="2"/>
</dbReference>
<dbReference type="GO" id="GO:0008233">
    <property type="term" value="F:peptidase activity"/>
    <property type="evidence" value="ECO:0007669"/>
    <property type="project" value="UniProtKB-KW"/>
</dbReference>
<dbReference type="GO" id="GO:0006508">
    <property type="term" value="P:proteolysis"/>
    <property type="evidence" value="ECO:0007669"/>
    <property type="project" value="UniProtKB-KW"/>
</dbReference>
<keyword evidence="4" id="KW-0378">Hydrolase</keyword>
<dbReference type="RefSeq" id="WP_091559999.1">
    <property type="nucleotide sequence ID" value="NZ_FNPH01000009.1"/>
</dbReference>
<dbReference type="STRING" id="405436.SAMN05444365_10932"/>
<evidence type="ECO:0000313" key="4">
    <source>
        <dbReference type="EMBL" id="SDZ28375.1"/>
    </source>
</evidence>
<keyword evidence="5" id="KW-1185">Reference proteome</keyword>
<organism evidence="4 5">
    <name type="scientific">Micromonospora pattaloongensis</name>
    <dbReference type="NCBI Taxonomy" id="405436"/>
    <lineage>
        <taxon>Bacteria</taxon>
        <taxon>Bacillati</taxon>
        <taxon>Actinomycetota</taxon>
        <taxon>Actinomycetes</taxon>
        <taxon>Micromonosporales</taxon>
        <taxon>Micromonosporaceae</taxon>
        <taxon>Micromonospora</taxon>
    </lineage>
</organism>
<dbReference type="Proteomes" id="UP000242415">
    <property type="component" value="Unassembled WGS sequence"/>
</dbReference>
<feature type="domain" description="Clp R" evidence="3">
    <location>
        <begin position="1"/>
        <end position="151"/>
    </location>
</feature>
<accession>A0A1H3RSQ3</accession>
<protein>
    <submittedName>
        <fullName evidence="4">ATP-dependent Clp protease ATP-binding subunit ClpB</fullName>
    </submittedName>
</protein>
<feature type="compositionally biased region" description="Low complexity" evidence="2">
    <location>
        <begin position="150"/>
        <end position="172"/>
    </location>
</feature>
<name>A0A1H3RSQ3_9ACTN</name>
<keyword evidence="1" id="KW-0677">Repeat</keyword>
<sequence>MERLTPEAREALDAARRVAARLENTEVDGEHLLLALVEEPGRSGARLVAELGADPDPLRVQLEEELALRPRVPGADAEPDERLFTTRLRRLVAAAGREADELGDDLVDEEHLLAALIGEDGRTPGGLRLAEHGVTRDAFRAALGRRRNAGPDAADGSATTDAADRSATTDAW</sequence>
<evidence type="ECO:0000259" key="3">
    <source>
        <dbReference type="PROSITE" id="PS51903"/>
    </source>
</evidence>
<dbReference type="InterPro" id="IPR036628">
    <property type="entry name" value="Clp_N_dom_sf"/>
</dbReference>
<dbReference type="SUPFAM" id="SSF81923">
    <property type="entry name" value="Double Clp-N motif"/>
    <property type="match status" value="1"/>
</dbReference>
<gene>
    <name evidence="4" type="ORF">SAMN05444365_10932</name>
</gene>
<keyword evidence="4" id="KW-0067">ATP-binding</keyword>